<evidence type="ECO:0000313" key="1">
    <source>
        <dbReference type="EMBL" id="AGM04640.1"/>
    </source>
</evidence>
<reference evidence="1 2" key="1">
    <citation type="journal article" date="2013" name="BMC Genomics">
        <title>ContigScape: a Cytoscape plugin facilitating microbial genome gap closing.</title>
        <authorList>
            <person name="Tang B."/>
            <person name="Wang Q."/>
            <person name="Yang M."/>
            <person name="Xie F."/>
            <person name="Zhu Y."/>
            <person name="Zhuo Y."/>
            <person name="Wang S."/>
            <person name="Gao H."/>
            <person name="Ding X."/>
            <person name="Zhang L."/>
            <person name="Zhao G."/>
            <person name="Zheng H."/>
        </authorList>
    </citation>
    <scope>NUCLEOTIDE SEQUENCE [LARGE SCALE GENOMIC DNA]</scope>
    <source>
        <strain evidence="1 2">HCCB10007</strain>
    </source>
</reference>
<dbReference type="KEGG" id="aoi:AORI_2052"/>
<name>R4SPQ5_9PSEU</name>
<sequence length="368" mass="41179">MMGTTKVAARSTVFEVDVLDPRTAAEPEGWSGFRRRAKLWPVWEYDVLRREAWMAKNPAVLAVLRRNGTIVGAFTVMVCRSWRAGDFAPLSVFGGRFRPRWAEAYLWQLSGYPAGVLDERLDEAERRQVVRRFEQALCAHLGPGLLGLIYRAMNPELLPALEGRGRMSREIDPAAVLSNEYSTVDDWERALGDETRKTLHELRADGDLRTEAATARRDLDCHELAVLLNAHRSRQDDRAWAGGQRSRFGGLHMDTRSPIAPSYLDALIRRPDVLTRTYRDGSGRLLGFGTVFDADDGCALHQWAALPSAAGGRKGLYVDFYARGVEHMITHRRPELTAGRAMLENKTPLGFGTRSLVSVAVPRPVLGR</sequence>
<gene>
    <name evidence="1" type="ORF">AORI_2052</name>
</gene>
<dbReference type="Proteomes" id="UP000013968">
    <property type="component" value="Chromosome"/>
</dbReference>
<keyword evidence="2" id="KW-1185">Reference proteome</keyword>
<dbReference type="PATRIC" id="fig|1156913.3.peg.2102"/>
<organism evidence="1 2">
    <name type="scientific">Amycolatopsis keratiniphila</name>
    <dbReference type="NCBI Taxonomy" id="129921"/>
    <lineage>
        <taxon>Bacteria</taxon>
        <taxon>Bacillati</taxon>
        <taxon>Actinomycetota</taxon>
        <taxon>Actinomycetes</taxon>
        <taxon>Pseudonocardiales</taxon>
        <taxon>Pseudonocardiaceae</taxon>
        <taxon>Amycolatopsis</taxon>
        <taxon>Amycolatopsis japonica group</taxon>
    </lineage>
</organism>
<protein>
    <recommendedName>
        <fullName evidence="3">BioF2-like acetyltransferase domain-containing protein</fullName>
    </recommendedName>
</protein>
<dbReference type="EMBL" id="CP003410">
    <property type="protein sequence ID" value="AGM04640.1"/>
    <property type="molecule type" value="Genomic_DNA"/>
</dbReference>
<proteinExistence type="predicted"/>
<evidence type="ECO:0000313" key="2">
    <source>
        <dbReference type="Proteomes" id="UP000013968"/>
    </source>
</evidence>
<accession>R4SPQ5</accession>
<dbReference type="AlphaFoldDB" id="R4SPQ5"/>
<evidence type="ECO:0008006" key="3">
    <source>
        <dbReference type="Google" id="ProtNLM"/>
    </source>
</evidence>
<dbReference type="HOGENOM" id="CLU_787298_0_0_11"/>